<proteinExistence type="predicted"/>
<name>A0A2T8JDL3_9POAL</name>
<dbReference type="Proteomes" id="UP000243499">
    <property type="component" value="Chromosome 4"/>
</dbReference>
<evidence type="ECO:0000313" key="1">
    <source>
        <dbReference type="EMBL" id="PVH47998.1"/>
    </source>
</evidence>
<protein>
    <recommendedName>
        <fullName evidence="2">Aminotransferase-like plant mobile domain-containing protein</fullName>
    </recommendedName>
</protein>
<dbReference type="AlphaFoldDB" id="A0A2T8JDL3"/>
<accession>A0A2T8JDL3</accession>
<dbReference type="EMBL" id="CM008049">
    <property type="protein sequence ID" value="PVH47998.1"/>
    <property type="molecule type" value="Genomic_DNA"/>
</dbReference>
<organism evidence="1">
    <name type="scientific">Panicum hallii</name>
    <dbReference type="NCBI Taxonomy" id="206008"/>
    <lineage>
        <taxon>Eukaryota</taxon>
        <taxon>Viridiplantae</taxon>
        <taxon>Streptophyta</taxon>
        <taxon>Embryophyta</taxon>
        <taxon>Tracheophyta</taxon>
        <taxon>Spermatophyta</taxon>
        <taxon>Magnoliopsida</taxon>
        <taxon>Liliopsida</taxon>
        <taxon>Poales</taxon>
        <taxon>Poaceae</taxon>
        <taxon>PACMAD clade</taxon>
        <taxon>Panicoideae</taxon>
        <taxon>Panicodae</taxon>
        <taxon>Paniceae</taxon>
        <taxon>Panicinae</taxon>
        <taxon>Panicum</taxon>
        <taxon>Panicum sect. Panicum</taxon>
    </lineage>
</organism>
<sequence length="314" mass="36806">MAVPPPSRANPTRNGIAWEICPCTPPRLQIEFQEDQSQYPRCLKLTRPQILPRFAVEIGRNYFKQTMALTNARKEDVYKYEKAENLERRFWCQLHQDFYSSMVLRKGKAPIVPCKYVDWAYFEKLNNPFFNQAIAKCKEFGLYDIMGFRYDWNEEILAQFHSSLYYDARKIAFFWTTKGVKYGVDYMTFFRLLGLGSEDEKRDPIHVEHQLKPNQLSSLFYNSILAEAGNASTLQFFYYMMNQFFCATIDAKDGDATALRYFACNLLARVMPGRRPFSIMDFIWNELRRTMNDLQKFLPSGLQACGTSPSSSFR</sequence>
<reference evidence="1" key="1">
    <citation type="submission" date="2018-04" db="EMBL/GenBank/DDBJ databases">
        <title>WGS assembly of Panicum hallii.</title>
        <authorList>
            <person name="Lovell J."/>
            <person name="Jenkins J."/>
            <person name="Lowry D."/>
            <person name="Mamidi S."/>
            <person name="Sreedasyam A."/>
            <person name="Weng X."/>
            <person name="Barry K."/>
            <person name="Bonette J."/>
            <person name="Campitelli B."/>
            <person name="Daum C."/>
            <person name="Gordon S."/>
            <person name="Gould B."/>
            <person name="Lipzen A."/>
            <person name="Macqueen A."/>
            <person name="Palacio-Mejia J."/>
            <person name="Plott C."/>
            <person name="Shakirov E."/>
            <person name="Shu S."/>
            <person name="Yoshinaga Y."/>
            <person name="Zane M."/>
            <person name="Rokhsar D."/>
            <person name="Grimwood J."/>
            <person name="Schmutz J."/>
            <person name="Juenger T."/>
        </authorList>
    </citation>
    <scope>NUCLEOTIDE SEQUENCE [LARGE SCALE GENOMIC DNA]</scope>
    <source>
        <strain evidence="1">FIL2</strain>
    </source>
</reference>
<dbReference type="Gramene" id="PVH47998">
    <property type="protein sequence ID" value="PVH47998"/>
    <property type="gene ID" value="PAHAL_4G213400"/>
</dbReference>
<evidence type="ECO:0008006" key="2">
    <source>
        <dbReference type="Google" id="ProtNLM"/>
    </source>
</evidence>
<gene>
    <name evidence="1" type="ORF">PAHAL_4G213400</name>
</gene>